<evidence type="ECO:0000313" key="3">
    <source>
        <dbReference type="Proteomes" id="UP001211987"/>
    </source>
</evidence>
<comment type="caution">
    <text evidence="2">The sequence shown here is derived from an EMBL/GenBank/DDBJ whole genome shotgun (WGS) entry which is preliminary data.</text>
</comment>
<protein>
    <submittedName>
        <fullName evidence="2">Serine-rich protein</fullName>
    </submittedName>
</protein>
<feature type="compositionally biased region" description="Low complexity" evidence="1">
    <location>
        <begin position="356"/>
        <end position="376"/>
    </location>
</feature>
<feature type="compositionally biased region" description="Polar residues" evidence="1">
    <location>
        <begin position="290"/>
        <end position="311"/>
    </location>
</feature>
<feature type="compositionally biased region" description="Low complexity" evidence="1">
    <location>
        <begin position="312"/>
        <end position="334"/>
    </location>
</feature>
<dbReference type="EMBL" id="JAQLKE010000026">
    <property type="protein sequence ID" value="MDB7084853.1"/>
    <property type="molecule type" value="Genomic_DNA"/>
</dbReference>
<dbReference type="Proteomes" id="UP001211987">
    <property type="component" value="Unassembled WGS sequence"/>
</dbReference>
<feature type="compositionally biased region" description="Low complexity" evidence="1">
    <location>
        <begin position="590"/>
        <end position="608"/>
    </location>
</feature>
<dbReference type="InterPro" id="IPR027417">
    <property type="entry name" value="P-loop_NTPase"/>
</dbReference>
<dbReference type="PANTHER" id="PTHR42957">
    <property type="entry name" value="HELICASE MJ1565-RELATED"/>
    <property type="match status" value="1"/>
</dbReference>
<feature type="region of interest" description="Disordered" evidence="1">
    <location>
        <begin position="290"/>
        <end position="431"/>
    </location>
</feature>
<accession>A0AB35INT6</accession>
<dbReference type="InterPro" id="IPR008571">
    <property type="entry name" value="HerA-like"/>
</dbReference>
<feature type="region of interest" description="Disordered" evidence="1">
    <location>
        <begin position="444"/>
        <end position="608"/>
    </location>
</feature>
<evidence type="ECO:0000313" key="2">
    <source>
        <dbReference type="EMBL" id="MDB7084853.1"/>
    </source>
</evidence>
<reference evidence="2" key="1">
    <citation type="submission" date="2023-01" db="EMBL/GenBank/DDBJ databases">
        <title>Human gut microbiome strain richness.</title>
        <authorList>
            <person name="Chen-Liaw A."/>
        </authorList>
    </citation>
    <scope>NUCLEOTIDE SEQUENCE</scope>
    <source>
        <strain evidence="2">1001217st2_G6_1001217B_191108</strain>
    </source>
</reference>
<feature type="compositionally biased region" description="Low complexity" evidence="1">
    <location>
        <begin position="444"/>
        <end position="491"/>
    </location>
</feature>
<proteinExistence type="predicted"/>
<dbReference type="Gene3D" id="3.40.50.300">
    <property type="entry name" value="P-loop containing nucleotide triphosphate hydrolases"/>
    <property type="match status" value="2"/>
</dbReference>
<gene>
    <name evidence="2" type="ORF">PM738_13665</name>
</gene>
<dbReference type="SUPFAM" id="SSF52540">
    <property type="entry name" value="P-loop containing nucleoside triphosphate hydrolases"/>
    <property type="match status" value="1"/>
</dbReference>
<name>A0AB35INT6_9FIRM</name>
<feature type="compositionally biased region" description="Low complexity" evidence="1">
    <location>
        <begin position="384"/>
        <end position="431"/>
    </location>
</feature>
<feature type="compositionally biased region" description="Polar residues" evidence="1">
    <location>
        <begin position="335"/>
        <end position="355"/>
    </location>
</feature>
<sequence>MTFTQNFKTLLRSNYIDDEDFDMDDIIIHDTSIEIKDDKLQYLLFDFEKKVSPTKYERVFKAIKLVKLKRVPKKDLGLGGWLEMQTGVITGFYQGQINYIQIMANICHPKKEGLIYAYGVQGVSGRCIEEAMKFADIQMKTVERSITGTFHTLEYTDLTAYDARWIFQKLGCMSDMRVIRGIPTPKITAGRVTSNLFAANENRLIEEQSEEFLLGMDDYEYLFVLTASCVDPLVLSKWKEAQLKEQTYWASIKNGQKSMSFGISMPMVYAANMGASEGWGTNRGESFGHSTGTNYSHSVGTNESFSTGTSESVSHGTSNSLSSSNSTSESYGASTGSNLSTGMSKSLGSSESISHGVTEGTSTTTGESFTTGTNSSHSIGTNQSTSISHGTSSSTSTGTGVSHTTNSSVSHSQGVSNSFSSNVSSSTSNSGGFNGGIPGGILGVSGSSSTSHGNGTSEGIGFSSGTTTSSGSGTSYSNSSSNSYGVSSSEGYTQGTSESFTQGTSTSHGTSISQGTSSSNSTSMSSGLSSSVGTSNSYGQSQSANTSAGIGTSQGASSGVTDSYSQGVTNSHSVGASETISNGTSEGYNTGSSVGSSTSGSVTSGSSGSMGLGPSISFAKTFAWEDREVTYLLDMLVYSTNRIIMASNNLGMWFVDIYVACENEEAASAVSSLSMTAWHDKNALTTPLQVYQPSDTEKDYLFKHLSVFSPSIKKEGIPGQFESYKYTTMLLSNEIAAYSHPPRVNVGGIQAAVDDPPVLSISNKRQNGEIFLGYVADVEKYSKTNWYKSGFKFCLQNSELHHAYISGASRSGKTVAATRLVAEAYTHVRRGEQGKKLRFLIMDPKQDWRALAKIVPPEHFRFYSLSNPQFRPISLNLMKIPKGVYTERYADKLRELFIRSYGLGDRGFQILGQAIQGVYKRAGCFDEDVMYNEKDPITGKYPATEKSKNVTLADVCNFLEQQTQTAGMPRDKIEAIQRILDRLEQFREPLSSIFKIFCNKGDSGMGIDDLLGADDVIVLESYGMDTKTSSFIFGLITSSVYQYAVSNGGFVKPEDQYETVLVIEEANQVLIGEDQDNLGGANPFEIILDQSAGYGLFIWTITQKIADMPRSVLANSALKIIGRQDDEDDIKKTIVQIGKDGLINDRVFKNWLPDQPTGWFIIKSSRNRDFTMNAPQHVLIEYLDIEPPSNEELEYILQEGEIMNKQKIGG</sequence>
<evidence type="ECO:0000256" key="1">
    <source>
        <dbReference type="SAM" id="MobiDB-lite"/>
    </source>
</evidence>
<dbReference type="AlphaFoldDB" id="A0AB35INT6"/>
<organism evidence="2 3">
    <name type="scientific">Thomasclavelia ramosa</name>
    <dbReference type="NCBI Taxonomy" id="1547"/>
    <lineage>
        <taxon>Bacteria</taxon>
        <taxon>Bacillati</taxon>
        <taxon>Bacillota</taxon>
        <taxon>Erysipelotrichia</taxon>
        <taxon>Erysipelotrichales</taxon>
        <taxon>Coprobacillaceae</taxon>
        <taxon>Thomasclavelia</taxon>
    </lineage>
</organism>
<feature type="compositionally biased region" description="Polar residues" evidence="1">
    <location>
        <begin position="542"/>
        <end position="589"/>
    </location>
</feature>
<dbReference type="RefSeq" id="WP_272019057.1">
    <property type="nucleotide sequence ID" value="NZ_JAQLKE010000026.1"/>
</dbReference>
<dbReference type="PANTHER" id="PTHR42957:SF1">
    <property type="entry name" value="HELICASE MJ1565-RELATED"/>
    <property type="match status" value="1"/>
</dbReference>
<dbReference type="NCBIfam" id="NF033849">
    <property type="entry name" value="ser_rich_anae_1"/>
    <property type="match status" value="1"/>
</dbReference>
<feature type="compositionally biased region" description="Low complexity" evidence="1">
    <location>
        <begin position="499"/>
        <end position="541"/>
    </location>
</feature>